<keyword evidence="8" id="KW-0732">Signal</keyword>
<dbReference type="AlphaFoldDB" id="A0A2T7BKB0"/>
<dbReference type="GO" id="GO:0015288">
    <property type="term" value="F:porin activity"/>
    <property type="evidence" value="ECO:0007669"/>
    <property type="project" value="TreeGrafter"/>
</dbReference>
<evidence type="ECO:0000256" key="2">
    <source>
        <dbReference type="ARBA" id="ARBA00007613"/>
    </source>
</evidence>
<dbReference type="GO" id="GO:0015562">
    <property type="term" value="F:efflux transmembrane transporter activity"/>
    <property type="evidence" value="ECO:0007669"/>
    <property type="project" value="InterPro"/>
</dbReference>
<proteinExistence type="inferred from homology"/>
<comment type="similarity">
    <text evidence="2">Belongs to the outer membrane factor (OMF) (TC 1.B.17) family.</text>
</comment>
<dbReference type="PANTHER" id="PTHR30026:SF20">
    <property type="entry name" value="OUTER MEMBRANE PROTEIN TOLC"/>
    <property type="match status" value="1"/>
</dbReference>
<protein>
    <recommendedName>
        <fullName evidence="11">TolC family protein</fullName>
    </recommendedName>
</protein>
<comment type="subcellular location">
    <subcellularLocation>
        <location evidence="1">Cell outer membrane</location>
    </subcellularLocation>
</comment>
<keyword evidence="4" id="KW-1134">Transmembrane beta strand</keyword>
<keyword evidence="3" id="KW-0813">Transport</keyword>
<evidence type="ECO:0000256" key="4">
    <source>
        <dbReference type="ARBA" id="ARBA00022452"/>
    </source>
</evidence>
<keyword evidence="7" id="KW-0998">Cell outer membrane</keyword>
<dbReference type="EMBL" id="QCYK01000001">
    <property type="protein sequence ID" value="PUZ28079.1"/>
    <property type="molecule type" value="Genomic_DNA"/>
</dbReference>
<dbReference type="Pfam" id="PF02321">
    <property type="entry name" value="OEP"/>
    <property type="match status" value="1"/>
</dbReference>
<dbReference type="Proteomes" id="UP000244450">
    <property type="component" value="Unassembled WGS sequence"/>
</dbReference>
<dbReference type="InterPro" id="IPR003423">
    <property type="entry name" value="OMP_efflux"/>
</dbReference>
<feature type="signal peptide" evidence="8">
    <location>
        <begin position="1"/>
        <end position="23"/>
    </location>
</feature>
<keyword evidence="6" id="KW-0472">Membrane</keyword>
<keyword evidence="5" id="KW-0812">Transmembrane</keyword>
<evidence type="ECO:0000313" key="10">
    <source>
        <dbReference type="Proteomes" id="UP000244450"/>
    </source>
</evidence>
<keyword evidence="10" id="KW-1185">Reference proteome</keyword>
<dbReference type="InterPro" id="IPR051906">
    <property type="entry name" value="TolC-like"/>
</dbReference>
<dbReference type="PANTHER" id="PTHR30026">
    <property type="entry name" value="OUTER MEMBRANE PROTEIN TOLC"/>
    <property type="match status" value="1"/>
</dbReference>
<dbReference type="RefSeq" id="WP_108684720.1">
    <property type="nucleotide sequence ID" value="NZ_QCYK01000001.1"/>
</dbReference>
<evidence type="ECO:0008006" key="11">
    <source>
        <dbReference type="Google" id="ProtNLM"/>
    </source>
</evidence>
<evidence type="ECO:0000256" key="6">
    <source>
        <dbReference type="ARBA" id="ARBA00023136"/>
    </source>
</evidence>
<name>A0A2T7BKB0_9BACT</name>
<comment type="caution">
    <text evidence="9">The sequence shown here is derived from an EMBL/GenBank/DDBJ whole genome shotgun (WGS) entry which is preliminary data.</text>
</comment>
<sequence>MMLTQRTLMCFLCAMMLWTTASAQSQAPSATDTLALSARAAVDYAIANQAAVKTARLDQLIQLAKNKEVSGLALPTLTADGNYQYSPILQKSAFDLHNFSDSIPMGTYQYVAFQLKHNVTGEFKLTQVLFDPSVLVALQARKSLEELVSRNVTRAEIDVKVNVYKAYYNVLNARKALNILNENITMFSKNLHDVTVTYQNGLAEKLDVDRLTVQLTNLQTEAIKLQNVTEIGLAALKFQMGMPLQQPLLLTDTLSVENVTAELVTDTFSYASRIEYQLAQTQKEVNEYDLKRYKLKALPSLSLFGTGGTLRGSNKFDYFQNNMWYGYVTLGLSMNVTLFSGLQRKRQVEQAELNVRKSDVSLENTKLAIDLEREQSATSFRNNVLTLQAQEKNMQLAQNVYNTTQVKYREGVGSSLEVTTAENDLLTSQNNYFTALYNAVVAKIDYLRANGKL</sequence>
<evidence type="ECO:0000256" key="8">
    <source>
        <dbReference type="SAM" id="SignalP"/>
    </source>
</evidence>
<dbReference type="Gene3D" id="1.20.1600.10">
    <property type="entry name" value="Outer membrane efflux proteins (OEP)"/>
    <property type="match status" value="1"/>
</dbReference>
<accession>A0A2T7BKB0</accession>
<evidence type="ECO:0000256" key="3">
    <source>
        <dbReference type="ARBA" id="ARBA00022448"/>
    </source>
</evidence>
<dbReference type="GO" id="GO:1990281">
    <property type="term" value="C:efflux pump complex"/>
    <property type="evidence" value="ECO:0007669"/>
    <property type="project" value="TreeGrafter"/>
</dbReference>
<reference evidence="9 10" key="1">
    <citation type="submission" date="2018-04" db="EMBL/GenBank/DDBJ databases">
        <title>Chitinophaga fuyangensis sp. nov., isolated from soil in a chemical factory.</title>
        <authorList>
            <person name="Chen K."/>
        </authorList>
    </citation>
    <scope>NUCLEOTIDE SEQUENCE [LARGE SCALE GENOMIC DNA]</scope>
    <source>
        <strain evidence="9 10">LY-1</strain>
    </source>
</reference>
<evidence type="ECO:0000256" key="5">
    <source>
        <dbReference type="ARBA" id="ARBA00022692"/>
    </source>
</evidence>
<gene>
    <name evidence="9" type="ORF">DCC81_00930</name>
</gene>
<organism evidence="9 10">
    <name type="scientific">Chitinophaga parva</name>
    <dbReference type="NCBI Taxonomy" id="2169414"/>
    <lineage>
        <taxon>Bacteria</taxon>
        <taxon>Pseudomonadati</taxon>
        <taxon>Bacteroidota</taxon>
        <taxon>Chitinophagia</taxon>
        <taxon>Chitinophagales</taxon>
        <taxon>Chitinophagaceae</taxon>
        <taxon>Chitinophaga</taxon>
    </lineage>
</organism>
<dbReference type="GO" id="GO:0009279">
    <property type="term" value="C:cell outer membrane"/>
    <property type="evidence" value="ECO:0007669"/>
    <property type="project" value="UniProtKB-SubCell"/>
</dbReference>
<evidence type="ECO:0000313" key="9">
    <source>
        <dbReference type="EMBL" id="PUZ28079.1"/>
    </source>
</evidence>
<feature type="chain" id="PRO_5015663397" description="TolC family protein" evidence="8">
    <location>
        <begin position="24"/>
        <end position="453"/>
    </location>
</feature>
<dbReference type="OrthoDB" id="367883at2"/>
<dbReference type="SUPFAM" id="SSF56954">
    <property type="entry name" value="Outer membrane efflux proteins (OEP)"/>
    <property type="match status" value="1"/>
</dbReference>
<evidence type="ECO:0000256" key="1">
    <source>
        <dbReference type="ARBA" id="ARBA00004442"/>
    </source>
</evidence>
<evidence type="ECO:0000256" key="7">
    <source>
        <dbReference type="ARBA" id="ARBA00023237"/>
    </source>
</evidence>